<comment type="caution">
    <text evidence="1">The sequence shown here is derived from an EMBL/GenBank/DDBJ whole genome shotgun (WGS) entry which is preliminary data.</text>
</comment>
<protein>
    <submittedName>
        <fullName evidence="1">Uncharacterized protein</fullName>
    </submittedName>
</protein>
<accession>A0A4S3J588</accession>
<dbReference type="Proteomes" id="UP000308092">
    <property type="component" value="Unassembled WGS sequence"/>
</dbReference>
<keyword evidence="2" id="KW-1185">Reference proteome</keyword>
<dbReference type="EMBL" id="SOSA01000582">
    <property type="protein sequence ID" value="THC89935.1"/>
    <property type="molecule type" value="Genomic_DNA"/>
</dbReference>
<sequence>MNSGAIARPTQRSSRNERYVSPIWQAAIDKYFEELRKEGVKESAIDQDLWSIHSPNDLLQQIQDLAPMDTSLSGSWMGSLRRLEPILLSLNDFAALQLADRISLRNQSPPNS</sequence>
<proteinExistence type="predicted"/>
<gene>
    <name evidence="1" type="ORF">EYZ11_010600</name>
</gene>
<dbReference type="VEuPathDB" id="FungiDB:EYZ11_010600"/>
<organism evidence="1 2">
    <name type="scientific">Aspergillus tanneri</name>
    <dbReference type="NCBI Taxonomy" id="1220188"/>
    <lineage>
        <taxon>Eukaryota</taxon>
        <taxon>Fungi</taxon>
        <taxon>Dikarya</taxon>
        <taxon>Ascomycota</taxon>
        <taxon>Pezizomycotina</taxon>
        <taxon>Eurotiomycetes</taxon>
        <taxon>Eurotiomycetidae</taxon>
        <taxon>Eurotiales</taxon>
        <taxon>Aspergillaceae</taxon>
        <taxon>Aspergillus</taxon>
        <taxon>Aspergillus subgen. Circumdati</taxon>
    </lineage>
</organism>
<name>A0A4S3J588_9EURO</name>
<evidence type="ECO:0000313" key="2">
    <source>
        <dbReference type="Proteomes" id="UP000308092"/>
    </source>
</evidence>
<reference evidence="1 2" key="1">
    <citation type="submission" date="2019-03" db="EMBL/GenBank/DDBJ databases">
        <title>The genome sequence of a newly discovered highly antifungal drug resistant Aspergillus species, Aspergillus tanneri NIH 1004.</title>
        <authorList>
            <person name="Mounaud S."/>
            <person name="Singh I."/>
            <person name="Joardar V."/>
            <person name="Pakala S."/>
            <person name="Pakala S."/>
            <person name="Venepally P."/>
            <person name="Hoover J."/>
            <person name="Nierman W."/>
            <person name="Chung J."/>
            <person name="Losada L."/>
        </authorList>
    </citation>
    <scope>NUCLEOTIDE SEQUENCE [LARGE SCALE GENOMIC DNA]</scope>
    <source>
        <strain evidence="1 2">NIH1004</strain>
    </source>
</reference>
<dbReference type="AlphaFoldDB" id="A0A4S3J588"/>
<dbReference type="STRING" id="1220188.A0A4S3J588"/>
<evidence type="ECO:0000313" key="1">
    <source>
        <dbReference type="EMBL" id="THC89935.1"/>
    </source>
</evidence>